<dbReference type="SFLD" id="SFLDG01135">
    <property type="entry name" value="C1.5.6:_HAD__Beta-PGM__Phospha"/>
    <property type="match status" value="1"/>
</dbReference>
<dbReference type="SFLD" id="SFLDS00003">
    <property type="entry name" value="Haloacid_Dehalogenase"/>
    <property type="match status" value="1"/>
</dbReference>
<dbReference type="SMR" id="A0A804J7J0"/>
<accession>A0A804J7J0</accession>
<keyword evidence="3" id="KW-0285">Flavoprotein</keyword>
<dbReference type="Gene3D" id="2.40.30.30">
    <property type="entry name" value="Riboflavin kinase-like"/>
    <property type="match status" value="1"/>
</dbReference>
<dbReference type="GO" id="GO:0008531">
    <property type="term" value="F:riboflavin kinase activity"/>
    <property type="evidence" value="ECO:0000318"/>
    <property type="project" value="GO_Central"/>
</dbReference>
<dbReference type="Pfam" id="PF01687">
    <property type="entry name" value="Flavokinase"/>
    <property type="match status" value="1"/>
</dbReference>
<name>A0A804J7J0_MUSAM</name>
<organism evidence="10 11">
    <name type="scientific">Musa acuminata subsp. malaccensis</name>
    <name type="common">Wild banana</name>
    <name type="synonym">Musa malaccensis</name>
    <dbReference type="NCBI Taxonomy" id="214687"/>
    <lineage>
        <taxon>Eukaryota</taxon>
        <taxon>Viridiplantae</taxon>
        <taxon>Streptophyta</taxon>
        <taxon>Embryophyta</taxon>
        <taxon>Tracheophyta</taxon>
        <taxon>Spermatophyta</taxon>
        <taxon>Magnoliopsida</taxon>
        <taxon>Liliopsida</taxon>
        <taxon>Zingiberales</taxon>
        <taxon>Musaceae</taxon>
        <taxon>Musa</taxon>
    </lineage>
</organism>
<dbReference type="GO" id="GO:0006771">
    <property type="term" value="P:riboflavin metabolic process"/>
    <property type="evidence" value="ECO:0000318"/>
    <property type="project" value="GO_Central"/>
</dbReference>
<dbReference type="GO" id="GO:0009231">
    <property type="term" value="P:riboflavin biosynthetic process"/>
    <property type="evidence" value="ECO:0007669"/>
    <property type="project" value="InterPro"/>
</dbReference>
<dbReference type="SUPFAM" id="SSF82114">
    <property type="entry name" value="Riboflavin kinase-like"/>
    <property type="match status" value="1"/>
</dbReference>
<keyword evidence="6" id="KW-0547">Nucleotide-binding</keyword>
<dbReference type="InterPro" id="IPR006439">
    <property type="entry name" value="HAD-SF_hydro_IA"/>
</dbReference>
<reference evidence="9" key="1">
    <citation type="submission" date="2021-03" db="EMBL/GenBank/DDBJ databases">
        <authorList>
            <consortium name="Genoscope - CEA"/>
            <person name="William W."/>
        </authorList>
    </citation>
    <scope>NUCLEOTIDE SEQUENCE</scope>
    <source>
        <strain evidence="9">Doubled-haploid Pahang</strain>
    </source>
</reference>
<dbReference type="InterPro" id="IPR036412">
    <property type="entry name" value="HAD-like_sf"/>
</dbReference>
<dbReference type="Gene3D" id="3.40.50.1000">
    <property type="entry name" value="HAD superfamily/HAD-like"/>
    <property type="match status" value="1"/>
</dbReference>
<dbReference type="EMBL" id="HG996470">
    <property type="protein sequence ID" value="CAG1839316.1"/>
    <property type="molecule type" value="Genomic_DNA"/>
</dbReference>
<dbReference type="SUPFAM" id="SSF56784">
    <property type="entry name" value="HAD-like"/>
    <property type="match status" value="1"/>
</dbReference>
<keyword evidence="5" id="KW-0808">Transferase</keyword>
<proteinExistence type="predicted"/>
<dbReference type="InterPro" id="IPR015865">
    <property type="entry name" value="Riboflavin_kinase_bac/euk"/>
</dbReference>
<dbReference type="InterPro" id="IPR023214">
    <property type="entry name" value="HAD_sf"/>
</dbReference>
<dbReference type="Gramene" id="Ma05_t22930.3">
    <property type="protein sequence ID" value="Ma05_p22930.3"/>
    <property type="gene ID" value="Ma05_g22930"/>
</dbReference>
<dbReference type="Gene3D" id="1.10.150.240">
    <property type="entry name" value="Putative phosphatase, domain 2"/>
    <property type="match status" value="1"/>
</dbReference>
<dbReference type="GO" id="GO:0009398">
    <property type="term" value="P:FMN biosynthetic process"/>
    <property type="evidence" value="ECO:0000318"/>
    <property type="project" value="GO_Central"/>
</dbReference>
<dbReference type="PRINTS" id="PR00413">
    <property type="entry name" value="HADHALOGNASE"/>
</dbReference>
<dbReference type="PANTHER" id="PTHR22749:SF6">
    <property type="entry name" value="RIBOFLAVIN KINASE"/>
    <property type="match status" value="1"/>
</dbReference>
<evidence type="ECO:0000313" key="10">
    <source>
        <dbReference type="EnsemblPlants" id="Ma05_p22930.3"/>
    </source>
</evidence>
<gene>
    <name evidence="9" type="ORF">GSMUA_274930.1</name>
</gene>
<dbReference type="FunFam" id="1.10.150.240:FF:000001">
    <property type="entry name" value="Haloacid dehalogenase-like hydrolase domain"/>
    <property type="match status" value="1"/>
</dbReference>
<comment type="pathway">
    <text evidence="1">Cofactor biosynthesis; FMN biosynthesis; FMN from riboflavin (ATP route): step 1/1.</text>
</comment>
<dbReference type="InterPro" id="IPR023468">
    <property type="entry name" value="Riboflavin_kinase"/>
</dbReference>
<dbReference type="NCBIfam" id="TIGR01509">
    <property type="entry name" value="HAD-SF-IA-v3"/>
    <property type="match status" value="1"/>
</dbReference>
<reference evidence="10" key="2">
    <citation type="submission" date="2021-05" db="UniProtKB">
        <authorList>
            <consortium name="EnsemblPlants"/>
        </authorList>
    </citation>
    <scope>IDENTIFICATION</scope>
    <source>
        <strain evidence="10">subsp. malaccensis</strain>
    </source>
</reference>
<evidence type="ECO:0000256" key="1">
    <source>
        <dbReference type="ARBA" id="ARBA00005201"/>
    </source>
</evidence>
<dbReference type="GO" id="GO:0005524">
    <property type="term" value="F:ATP binding"/>
    <property type="evidence" value="ECO:0007669"/>
    <property type="project" value="UniProtKB-KW"/>
</dbReference>
<evidence type="ECO:0000256" key="4">
    <source>
        <dbReference type="ARBA" id="ARBA00022643"/>
    </source>
</evidence>
<evidence type="ECO:0000259" key="8">
    <source>
        <dbReference type="SMART" id="SM00904"/>
    </source>
</evidence>
<evidence type="ECO:0000256" key="3">
    <source>
        <dbReference type="ARBA" id="ARBA00022630"/>
    </source>
</evidence>
<dbReference type="UniPathway" id="UPA00276">
    <property type="reaction ID" value="UER00406"/>
</dbReference>
<dbReference type="SMART" id="SM00904">
    <property type="entry name" value="Flavokinase"/>
    <property type="match status" value="1"/>
</dbReference>
<dbReference type="FunFam" id="3.40.50.1000:FF:000119">
    <property type="entry name" value="Bifunctional riboflavin kinase/FMN phosphatase"/>
    <property type="match status" value="1"/>
</dbReference>
<dbReference type="FunCoup" id="A0A804J7J0">
    <property type="interactions" value="375"/>
</dbReference>
<dbReference type="EC" id="2.7.1.26" evidence="2"/>
<dbReference type="InterPro" id="IPR023465">
    <property type="entry name" value="Riboflavin_kinase_dom_sf"/>
</dbReference>
<dbReference type="SFLD" id="SFLDG01129">
    <property type="entry name" value="C1.5:_HAD__Beta-PGM__Phosphata"/>
    <property type="match status" value="1"/>
</dbReference>
<feature type="domain" description="Riboflavin kinase" evidence="8">
    <location>
        <begin position="278"/>
        <end position="408"/>
    </location>
</feature>
<dbReference type="OrthoDB" id="276388at2759"/>
<evidence type="ECO:0000313" key="9">
    <source>
        <dbReference type="EMBL" id="CAG1839316.1"/>
    </source>
</evidence>
<dbReference type="AlphaFoldDB" id="A0A804J7J0"/>
<dbReference type="OMA" id="QWDGRES"/>
<sequence>MAYSLPLHFFRRPCPPLSLSSRSPPSSSRPPVANQLHSFVEVWKMAATKHFPQMVSHVILDLDGTLLNTDGVMNEVLKVFLVKYGKRWDNKISQKIIGRTPLEVATAVVKDFSLSLTTEELMSAISPMFSDQWCNIKALPGANRLIKHLRSNGVTMALASNSSKSCIEAKISFHQGWKESFSVIIGGDEVTTGKPSPEIFLEAAKRMNVDISNCLVIEDSLPGVAAGKAAGMAVVAVPSLPKQAGLYSSADVVINSLLDLHPEKWGLPPFEDWIEGTLPIEPWYIGGPVIKGFGRGSKVLGIPTANLPAENFSTILSEHTSGVYFGWAGLSTRGIYKMVMSIGWNPYFDNTEKTIEPWLLHDFGEDFYGEELRLAIVGYIRPEANFPSLESLIARIHEDGRIAKKALDLPIYAGSKDSPYLKNSMLRSNCHS</sequence>
<evidence type="ECO:0000256" key="2">
    <source>
        <dbReference type="ARBA" id="ARBA00012105"/>
    </source>
</evidence>
<dbReference type="EnsemblPlants" id="Ma05_t22930.3">
    <property type="protein sequence ID" value="Ma05_p22930.3"/>
    <property type="gene ID" value="Ma05_g22930"/>
</dbReference>
<keyword evidence="11" id="KW-1185">Reference proteome</keyword>
<dbReference type="InterPro" id="IPR023198">
    <property type="entry name" value="PGP-like_dom2"/>
</dbReference>
<dbReference type="PANTHER" id="PTHR22749">
    <property type="entry name" value="RIBOFLAVIN KINASE/FMN ADENYLYLTRANSFERASE"/>
    <property type="match status" value="1"/>
</dbReference>
<dbReference type="Proteomes" id="UP000012960">
    <property type="component" value="Unplaced"/>
</dbReference>
<evidence type="ECO:0000256" key="6">
    <source>
        <dbReference type="ARBA" id="ARBA00022741"/>
    </source>
</evidence>
<keyword evidence="7" id="KW-0067">ATP-binding</keyword>
<dbReference type="FunFam" id="2.40.30.30:FF:000005">
    <property type="entry name" value="Haloacid dehalogenase-like hydrolase domain-containing protein 1A"/>
    <property type="match status" value="1"/>
</dbReference>
<keyword evidence="4" id="KW-0288">FMN</keyword>
<protein>
    <recommendedName>
        <fullName evidence="2">riboflavin kinase</fullName>
        <ecNumber evidence="2">2.7.1.26</ecNumber>
    </recommendedName>
</protein>
<evidence type="ECO:0000313" key="11">
    <source>
        <dbReference type="Proteomes" id="UP000012960"/>
    </source>
</evidence>
<dbReference type="KEGG" id="mus:103985667"/>
<evidence type="ECO:0000256" key="7">
    <source>
        <dbReference type="ARBA" id="ARBA00022840"/>
    </source>
</evidence>
<dbReference type="Pfam" id="PF00702">
    <property type="entry name" value="Hydrolase"/>
    <property type="match status" value="1"/>
</dbReference>
<evidence type="ECO:0000256" key="5">
    <source>
        <dbReference type="ARBA" id="ARBA00022679"/>
    </source>
</evidence>